<sequence length="74" mass="8376">MLVLNWGGDVREVRIHYSLPAENSAGPIMQRTRQPIWSMAPSRILLREGSIPEFLVSICRLSLSLYDQPIDALP</sequence>
<protein>
    <submittedName>
        <fullName evidence="1">Uncharacterized protein</fullName>
    </submittedName>
</protein>
<accession>A0A3P7L6Y0</accession>
<dbReference type="EMBL" id="UYYB01094929">
    <property type="protein sequence ID" value="VDM75102.1"/>
    <property type="molecule type" value="Genomic_DNA"/>
</dbReference>
<organism evidence="1 2">
    <name type="scientific">Strongylus vulgaris</name>
    <name type="common">Blood worm</name>
    <dbReference type="NCBI Taxonomy" id="40348"/>
    <lineage>
        <taxon>Eukaryota</taxon>
        <taxon>Metazoa</taxon>
        <taxon>Ecdysozoa</taxon>
        <taxon>Nematoda</taxon>
        <taxon>Chromadorea</taxon>
        <taxon>Rhabditida</taxon>
        <taxon>Rhabditina</taxon>
        <taxon>Rhabditomorpha</taxon>
        <taxon>Strongyloidea</taxon>
        <taxon>Strongylidae</taxon>
        <taxon>Strongylus</taxon>
    </lineage>
</organism>
<name>A0A3P7L6Y0_STRVU</name>
<gene>
    <name evidence="1" type="ORF">SVUK_LOCUS10100</name>
</gene>
<keyword evidence="2" id="KW-1185">Reference proteome</keyword>
<dbReference type="AlphaFoldDB" id="A0A3P7L6Y0"/>
<evidence type="ECO:0000313" key="1">
    <source>
        <dbReference type="EMBL" id="VDM75102.1"/>
    </source>
</evidence>
<dbReference type="Proteomes" id="UP000270094">
    <property type="component" value="Unassembled WGS sequence"/>
</dbReference>
<proteinExistence type="predicted"/>
<evidence type="ECO:0000313" key="2">
    <source>
        <dbReference type="Proteomes" id="UP000270094"/>
    </source>
</evidence>
<reference evidence="1 2" key="1">
    <citation type="submission" date="2018-11" db="EMBL/GenBank/DDBJ databases">
        <authorList>
            <consortium name="Pathogen Informatics"/>
        </authorList>
    </citation>
    <scope>NUCLEOTIDE SEQUENCE [LARGE SCALE GENOMIC DNA]</scope>
</reference>